<evidence type="ECO:0000313" key="9">
    <source>
        <dbReference type="Proteomes" id="UP000187735"/>
    </source>
</evidence>
<dbReference type="KEGG" id="fmr:Fuma_00054"/>
<dbReference type="Pfam" id="PF00034">
    <property type="entry name" value="Cytochrom_C"/>
    <property type="match status" value="2"/>
</dbReference>
<feature type="domain" description="Cytochrome c" evidence="7">
    <location>
        <begin position="68"/>
        <end position="154"/>
    </location>
</feature>
<dbReference type="STRING" id="1891926.Fuma_00054"/>
<dbReference type="Gene3D" id="1.10.760.10">
    <property type="entry name" value="Cytochrome c-like domain"/>
    <property type="match status" value="3"/>
</dbReference>
<evidence type="ECO:0000256" key="6">
    <source>
        <dbReference type="PROSITE-ProRule" id="PRU00433"/>
    </source>
</evidence>
<evidence type="ECO:0000256" key="2">
    <source>
        <dbReference type="ARBA" id="ARBA00022617"/>
    </source>
</evidence>
<dbReference type="Proteomes" id="UP000187735">
    <property type="component" value="Chromosome"/>
</dbReference>
<evidence type="ECO:0000256" key="3">
    <source>
        <dbReference type="ARBA" id="ARBA00022723"/>
    </source>
</evidence>
<dbReference type="InterPro" id="IPR050597">
    <property type="entry name" value="Cytochrome_c_Oxidase_Subunit"/>
</dbReference>
<dbReference type="GO" id="GO:0046872">
    <property type="term" value="F:metal ion binding"/>
    <property type="evidence" value="ECO:0007669"/>
    <property type="project" value="UniProtKB-KW"/>
</dbReference>
<keyword evidence="5 6" id="KW-0408">Iron</keyword>
<dbReference type="RefSeq" id="WP_077022371.1">
    <property type="nucleotide sequence ID" value="NZ_CP017641.1"/>
</dbReference>
<gene>
    <name evidence="8" type="primary">cyc1</name>
    <name evidence="8" type="ORF">Fuma_00054</name>
</gene>
<dbReference type="GO" id="GO:0009055">
    <property type="term" value="F:electron transfer activity"/>
    <property type="evidence" value="ECO:0007669"/>
    <property type="project" value="InterPro"/>
</dbReference>
<dbReference type="PANTHER" id="PTHR33751">
    <property type="entry name" value="CBB3-TYPE CYTOCHROME C OXIDASE SUBUNIT FIXP"/>
    <property type="match status" value="1"/>
</dbReference>
<evidence type="ECO:0000256" key="5">
    <source>
        <dbReference type="ARBA" id="ARBA00023004"/>
    </source>
</evidence>
<keyword evidence="1" id="KW-0813">Transport</keyword>
<evidence type="ECO:0000313" key="8">
    <source>
        <dbReference type="EMBL" id="APZ90479.1"/>
    </source>
</evidence>
<name>A0A1P8W8V8_9PLAN</name>
<dbReference type="SUPFAM" id="SSF46626">
    <property type="entry name" value="Cytochrome c"/>
    <property type="match status" value="3"/>
</dbReference>
<accession>A0A1P8W8V8</accession>
<dbReference type="PANTHER" id="PTHR33751:SF9">
    <property type="entry name" value="CYTOCHROME C4"/>
    <property type="match status" value="1"/>
</dbReference>
<dbReference type="OrthoDB" id="9773456at2"/>
<dbReference type="EMBL" id="CP017641">
    <property type="protein sequence ID" value="APZ90479.1"/>
    <property type="molecule type" value="Genomic_DNA"/>
</dbReference>
<dbReference type="Pfam" id="PF13442">
    <property type="entry name" value="Cytochrome_CBB3"/>
    <property type="match status" value="1"/>
</dbReference>
<dbReference type="InterPro" id="IPR009056">
    <property type="entry name" value="Cyt_c-like_dom"/>
</dbReference>
<evidence type="ECO:0000256" key="4">
    <source>
        <dbReference type="ARBA" id="ARBA00022982"/>
    </source>
</evidence>
<dbReference type="GO" id="GO:0020037">
    <property type="term" value="F:heme binding"/>
    <property type="evidence" value="ECO:0007669"/>
    <property type="project" value="InterPro"/>
</dbReference>
<keyword evidence="3 6" id="KW-0479">Metal-binding</keyword>
<reference evidence="8 9" key="1">
    <citation type="journal article" date="2016" name="Front. Microbiol.">
        <title>Fuerstia marisgermanicae gen. nov., sp. nov., an Unusual Member of the Phylum Planctomycetes from the German Wadden Sea.</title>
        <authorList>
            <person name="Kohn T."/>
            <person name="Heuer A."/>
            <person name="Jogler M."/>
            <person name="Vollmers J."/>
            <person name="Boedeker C."/>
            <person name="Bunk B."/>
            <person name="Rast P."/>
            <person name="Borchert D."/>
            <person name="Glockner I."/>
            <person name="Freese H.M."/>
            <person name="Klenk H.P."/>
            <person name="Overmann J."/>
            <person name="Kaster A.K."/>
            <person name="Rohde M."/>
            <person name="Wiegand S."/>
            <person name="Jogler C."/>
        </authorList>
    </citation>
    <scope>NUCLEOTIDE SEQUENCE [LARGE SCALE GENOMIC DNA]</scope>
    <source>
        <strain evidence="8 9">NH11</strain>
    </source>
</reference>
<proteinExistence type="predicted"/>
<feature type="domain" description="Cytochrome c" evidence="7">
    <location>
        <begin position="276"/>
        <end position="363"/>
    </location>
</feature>
<dbReference type="InterPro" id="IPR036909">
    <property type="entry name" value="Cyt_c-like_dom_sf"/>
</dbReference>
<keyword evidence="4" id="KW-0249">Electron transport</keyword>
<evidence type="ECO:0000259" key="7">
    <source>
        <dbReference type="PROSITE" id="PS51007"/>
    </source>
</evidence>
<organism evidence="8 9">
    <name type="scientific">Fuerstiella marisgermanici</name>
    <dbReference type="NCBI Taxonomy" id="1891926"/>
    <lineage>
        <taxon>Bacteria</taxon>
        <taxon>Pseudomonadati</taxon>
        <taxon>Planctomycetota</taxon>
        <taxon>Planctomycetia</taxon>
        <taxon>Planctomycetales</taxon>
        <taxon>Planctomycetaceae</taxon>
        <taxon>Fuerstiella</taxon>
    </lineage>
</organism>
<feature type="domain" description="Cytochrome c" evidence="7">
    <location>
        <begin position="174"/>
        <end position="254"/>
    </location>
</feature>
<dbReference type="AlphaFoldDB" id="A0A1P8W8V8"/>
<sequence>MKLWIKHIAILAVIVVAGGVITVVSGIVPIAASSPHWPITKWFLEFSMERSVATHSIEIATPDLDDAALVIKGAGHFATGCVQCHGSPARGPSPIAESLMPQPPKLSDTVSEWKPRELFYIVKHGVKLTGMPGWPAQNRDDEVSAVVAFLKTLPNMPRAEYHDLVFGDVAAASDSVPSGLQHLVTNSCGRCHGVDGVGRDGVFPILAGQRKDYLASSLRAYSTGERHSGFMQPVAVPLKEQQIDALAEFYSELPSPLGDAIASEPDGVAAGNPNHDSDLTGQQIAQSGIPARRVPACVGCHAPSIAGNYPLLNGQPQDYLAQQLNLFKQRVRGGTKNAHLMHPATERITEQQEQAVAEFFAAE</sequence>
<keyword evidence="9" id="KW-1185">Reference proteome</keyword>
<keyword evidence="2 6" id="KW-0349">Heme</keyword>
<evidence type="ECO:0000256" key="1">
    <source>
        <dbReference type="ARBA" id="ARBA00022448"/>
    </source>
</evidence>
<protein>
    <submittedName>
        <fullName evidence="8">Cytochrome c552</fullName>
    </submittedName>
</protein>
<dbReference type="PROSITE" id="PS51007">
    <property type="entry name" value="CYTC"/>
    <property type="match status" value="3"/>
</dbReference>